<protein>
    <recommendedName>
        <fullName evidence="5">Prepilin-type N-terminal cleavage/methylation domain-containing protein</fullName>
    </recommendedName>
</protein>
<keyword evidence="4" id="KW-1185">Reference proteome</keyword>
<evidence type="ECO:0000256" key="2">
    <source>
        <dbReference type="SAM" id="Phobius"/>
    </source>
</evidence>
<feature type="transmembrane region" description="Helical" evidence="2">
    <location>
        <begin position="20"/>
        <end position="40"/>
    </location>
</feature>
<accession>B4D4F9</accession>
<dbReference type="Proteomes" id="UP000005824">
    <property type="component" value="Unassembled WGS sequence"/>
</dbReference>
<organism evidence="3 4">
    <name type="scientific">Chthoniobacter flavus Ellin428</name>
    <dbReference type="NCBI Taxonomy" id="497964"/>
    <lineage>
        <taxon>Bacteria</taxon>
        <taxon>Pseudomonadati</taxon>
        <taxon>Verrucomicrobiota</taxon>
        <taxon>Spartobacteria</taxon>
        <taxon>Chthoniobacterales</taxon>
        <taxon>Chthoniobacteraceae</taxon>
        <taxon>Chthoniobacter</taxon>
    </lineage>
</organism>
<proteinExistence type="predicted"/>
<dbReference type="AlphaFoldDB" id="B4D4F9"/>
<dbReference type="EMBL" id="ABVL01000011">
    <property type="protein sequence ID" value="EDY18760.1"/>
    <property type="molecule type" value="Genomic_DNA"/>
</dbReference>
<evidence type="ECO:0008006" key="5">
    <source>
        <dbReference type="Google" id="ProtNLM"/>
    </source>
</evidence>
<keyword evidence="2" id="KW-1133">Transmembrane helix</keyword>
<evidence type="ECO:0000313" key="3">
    <source>
        <dbReference type="EMBL" id="EDY18760.1"/>
    </source>
</evidence>
<feature type="compositionally biased region" description="Low complexity" evidence="1">
    <location>
        <begin position="192"/>
        <end position="208"/>
    </location>
</feature>
<keyword evidence="2" id="KW-0472">Membrane</keyword>
<evidence type="ECO:0000256" key="1">
    <source>
        <dbReference type="SAM" id="MobiDB-lite"/>
    </source>
</evidence>
<dbReference type="PROSITE" id="PS00409">
    <property type="entry name" value="PROKAR_NTER_METHYL"/>
    <property type="match status" value="1"/>
</dbReference>
<name>B4D4F9_9BACT</name>
<reference evidence="3 4" key="1">
    <citation type="journal article" date="2011" name="J. Bacteriol.">
        <title>Genome sequence of Chthoniobacter flavus Ellin428, an aerobic heterotrophic soil bacterium.</title>
        <authorList>
            <person name="Kant R."/>
            <person name="van Passel M.W."/>
            <person name="Palva A."/>
            <person name="Lucas S."/>
            <person name="Lapidus A."/>
            <person name="Glavina Del Rio T."/>
            <person name="Dalin E."/>
            <person name="Tice H."/>
            <person name="Bruce D."/>
            <person name="Goodwin L."/>
            <person name="Pitluck S."/>
            <person name="Larimer F.W."/>
            <person name="Land M.L."/>
            <person name="Hauser L."/>
            <person name="Sangwan P."/>
            <person name="de Vos W.M."/>
            <person name="Janssen P.H."/>
            <person name="Smidt H."/>
        </authorList>
    </citation>
    <scope>NUCLEOTIDE SEQUENCE [LARGE SCALE GENOMIC DNA]</scope>
    <source>
        <strain evidence="3 4">Ellin428</strain>
    </source>
</reference>
<feature type="region of interest" description="Disordered" evidence="1">
    <location>
        <begin position="162"/>
        <end position="232"/>
    </location>
</feature>
<dbReference type="InParanoid" id="B4D4F9"/>
<dbReference type="STRING" id="497964.CfE428DRAFT_3797"/>
<dbReference type="InterPro" id="IPR012902">
    <property type="entry name" value="N_methyl_site"/>
</dbReference>
<keyword evidence="2" id="KW-0812">Transmembrane</keyword>
<gene>
    <name evidence="3" type="ORF">CfE428DRAFT_3797</name>
</gene>
<evidence type="ECO:0000313" key="4">
    <source>
        <dbReference type="Proteomes" id="UP000005824"/>
    </source>
</evidence>
<comment type="caution">
    <text evidence="3">The sequence shown here is derived from an EMBL/GenBank/DDBJ whole genome shotgun (WGS) entry which is preliminary data.</text>
</comment>
<sequence length="232" mass="24086" precursor="true">MGQFIHTRRNSEAGFTLVETLVSTAVALSGLAAAVLLNTAHLRLVKSGRQSNAATLSLQERVEEMRLGDWRKITNPDYLSNTLLAAPPRSAAPLDAISERVTITAYPDASAAQQLIVERETDGQRVTLLSGSGLESQRLAQVEFRVSWSGSDGRRRLRATTTMISNGGISRMNLPGFGTAGGAPPSSPTPAPSGSGSSTSSSTATATPTPTPTPASNNGNGRGNVAGKSGKK</sequence>